<name>A0AAX6FSF6_IRIPA</name>
<proteinExistence type="predicted"/>
<keyword evidence="1" id="KW-1133">Transmembrane helix</keyword>
<evidence type="ECO:0000313" key="3">
    <source>
        <dbReference type="Proteomes" id="UP001140949"/>
    </source>
</evidence>
<sequence>MFHKKQIFILFLIIISDSPIFISLKRTIINQQYIYII</sequence>
<evidence type="ECO:0000313" key="2">
    <source>
        <dbReference type="EMBL" id="KAJ6818958.1"/>
    </source>
</evidence>
<dbReference type="Proteomes" id="UP001140949">
    <property type="component" value="Unassembled WGS sequence"/>
</dbReference>
<accession>A0AAX6FSF6</accession>
<organism evidence="2 3">
    <name type="scientific">Iris pallida</name>
    <name type="common">Sweet iris</name>
    <dbReference type="NCBI Taxonomy" id="29817"/>
    <lineage>
        <taxon>Eukaryota</taxon>
        <taxon>Viridiplantae</taxon>
        <taxon>Streptophyta</taxon>
        <taxon>Embryophyta</taxon>
        <taxon>Tracheophyta</taxon>
        <taxon>Spermatophyta</taxon>
        <taxon>Magnoliopsida</taxon>
        <taxon>Liliopsida</taxon>
        <taxon>Asparagales</taxon>
        <taxon>Iridaceae</taxon>
        <taxon>Iridoideae</taxon>
        <taxon>Irideae</taxon>
        <taxon>Iris</taxon>
    </lineage>
</organism>
<reference evidence="2" key="2">
    <citation type="submission" date="2023-04" db="EMBL/GenBank/DDBJ databases">
        <authorList>
            <person name="Bruccoleri R.E."/>
            <person name="Oakeley E.J."/>
            <person name="Faust A.-M."/>
            <person name="Dessus-Babus S."/>
            <person name="Altorfer M."/>
            <person name="Burckhardt D."/>
            <person name="Oertli M."/>
            <person name="Naumann U."/>
            <person name="Petersen F."/>
            <person name="Wong J."/>
        </authorList>
    </citation>
    <scope>NUCLEOTIDE SEQUENCE</scope>
    <source>
        <strain evidence="2">GSM-AAB239-AS_SAM_17_03QT</strain>
        <tissue evidence="2">Leaf</tissue>
    </source>
</reference>
<gene>
    <name evidence="2" type="ORF">M6B38_404495</name>
</gene>
<dbReference type="EMBL" id="JANAVB010026799">
    <property type="protein sequence ID" value="KAJ6818958.1"/>
    <property type="molecule type" value="Genomic_DNA"/>
</dbReference>
<comment type="caution">
    <text evidence="2">The sequence shown here is derived from an EMBL/GenBank/DDBJ whole genome shotgun (WGS) entry which is preliminary data.</text>
</comment>
<keyword evidence="3" id="KW-1185">Reference proteome</keyword>
<reference evidence="2" key="1">
    <citation type="journal article" date="2023" name="GigaByte">
        <title>Genome assembly of the bearded iris, Iris pallida Lam.</title>
        <authorList>
            <person name="Bruccoleri R.E."/>
            <person name="Oakeley E.J."/>
            <person name="Faust A.M.E."/>
            <person name="Altorfer M."/>
            <person name="Dessus-Babus S."/>
            <person name="Burckhardt D."/>
            <person name="Oertli M."/>
            <person name="Naumann U."/>
            <person name="Petersen F."/>
            <person name="Wong J."/>
        </authorList>
    </citation>
    <scope>NUCLEOTIDE SEQUENCE</scope>
    <source>
        <strain evidence="2">GSM-AAB239-AS_SAM_17_03QT</strain>
    </source>
</reference>
<protein>
    <submittedName>
        <fullName evidence="2">NADH dehydrogenase subunit 5 (Plastid)</fullName>
    </submittedName>
</protein>
<keyword evidence="1" id="KW-0472">Membrane</keyword>
<evidence type="ECO:0000256" key="1">
    <source>
        <dbReference type="SAM" id="Phobius"/>
    </source>
</evidence>
<keyword evidence="1" id="KW-0812">Transmembrane</keyword>
<feature type="transmembrane region" description="Helical" evidence="1">
    <location>
        <begin position="6"/>
        <end position="24"/>
    </location>
</feature>
<dbReference type="AlphaFoldDB" id="A0AAX6FSF6"/>